<gene>
    <name evidence="4" type="ORF">SAMN04488115_103428</name>
</gene>
<dbReference type="CDD" id="cd04735">
    <property type="entry name" value="OYE_like_4_FMN"/>
    <property type="match status" value="1"/>
</dbReference>
<dbReference type="PANTHER" id="PTHR43656">
    <property type="entry name" value="BINDING OXIDOREDUCTASE, PUTATIVE (AFU_ORTHOLOGUE AFUA_2G08260)-RELATED"/>
    <property type="match status" value="1"/>
</dbReference>
<organism evidence="4 5">
    <name type="scientific">Bosea lathyri</name>
    <dbReference type="NCBI Taxonomy" id="1036778"/>
    <lineage>
        <taxon>Bacteria</taxon>
        <taxon>Pseudomonadati</taxon>
        <taxon>Pseudomonadota</taxon>
        <taxon>Alphaproteobacteria</taxon>
        <taxon>Hyphomicrobiales</taxon>
        <taxon>Boseaceae</taxon>
        <taxon>Bosea</taxon>
    </lineage>
</organism>
<protein>
    <submittedName>
        <fullName evidence="4">NADH:flavin oxidoreductase / NADH oxidase family protein</fullName>
    </submittedName>
</protein>
<dbReference type="GO" id="GO:0016491">
    <property type="term" value="F:oxidoreductase activity"/>
    <property type="evidence" value="ECO:0007669"/>
    <property type="project" value="UniProtKB-KW"/>
</dbReference>
<dbReference type="RefSeq" id="WP_103872245.1">
    <property type="nucleotide sequence ID" value="NZ_FNUY01000003.1"/>
</dbReference>
<dbReference type="InterPro" id="IPR001155">
    <property type="entry name" value="OxRdtase_FMN_N"/>
</dbReference>
<keyword evidence="5" id="KW-1185">Reference proteome</keyword>
<dbReference type="EMBL" id="FNUY01000003">
    <property type="protein sequence ID" value="SEG16206.1"/>
    <property type="molecule type" value="Genomic_DNA"/>
</dbReference>
<dbReference type="GO" id="GO:0010181">
    <property type="term" value="F:FMN binding"/>
    <property type="evidence" value="ECO:0007669"/>
    <property type="project" value="InterPro"/>
</dbReference>
<name>A0A1H5XY43_9HYPH</name>
<dbReference type="PANTHER" id="PTHR43656:SF2">
    <property type="entry name" value="BINDING OXIDOREDUCTASE, PUTATIVE (AFU_ORTHOLOGUE AFUA_2G08260)-RELATED"/>
    <property type="match status" value="1"/>
</dbReference>
<keyword evidence="2" id="KW-0560">Oxidoreductase</keyword>
<dbReference type="OrthoDB" id="9804454at2"/>
<accession>A0A1H5XY43</accession>
<dbReference type="SUPFAM" id="SSF51395">
    <property type="entry name" value="FMN-linked oxidoreductases"/>
    <property type="match status" value="1"/>
</dbReference>
<evidence type="ECO:0000256" key="1">
    <source>
        <dbReference type="ARBA" id="ARBA00022630"/>
    </source>
</evidence>
<evidence type="ECO:0000313" key="4">
    <source>
        <dbReference type="EMBL" id="SEG16206.1"/>
    </source>
</evidence>
<dbReference type="InterPro" id="IPR051799">
    <property type="entry name" value="NADH_flavin_oxidoreductase"/>
</dbReference>
<evidence type="ECO:0000313" key="5">
    <source>
        <dbReference type="Proteomes" id="UP000236743"/>
    </source>
</evidence>
<sequence length="384" mass="41309">MTSNHDQLFTSFIFSNGIALRNRIAMAPMTTWSGNSDGTVADAEIDYYRPRVNGAGLVITGCTHVQANGIGFTQEFAAWGDSFLPGLTRLAQAAKGGGAVGVLQLFHAGNKAAPELIPDGDVVSASAVEIEAGPYNRALTPRALTHDEILDVIRAFGESTRRAIEAGFDGIELHGAHGFLLQNFLSPHFNRRTDEWGGPLENRMRFPLAVVAEVRRTIEAHADRPFLLGYRISHEEPGDGRLRIGDALALTDRLIDGGIDYIHASLGNILGAKPIGTGDRTTAEIVVDHAARRVPVIAAGHILTPDEAVRALELGLSLVAVGRGLVINPDWVEHAQAGRSQQIETALNPTKLSELVVPDKLWSEIEARAGWFQIQKVEKAAAHG</sequence>
<feature type="domain" description="NADH:flavin oxidoreductase/NADH oxidase N-terminal" evidence="3">
    <location>
        <begin position="8"/>
        <end position="341"/>
    </location>
</feature>
<evidence type="ECO:0000256" key="2">
    <source>
        <dbReference type="ARBA" id="ARBA00023002"/>
    </source>
</evidence>
<dbReference type="AlphaFoldDB" id="A0A1H5XY43"/>
<keyword evidence="1" id="KW-0285">Flavoprotein</keyword>
<proteinExistence type="predicted"/>
<dbReference type="InterPro" id="IPR013785">
    <property type="entry name" value="Aldolase_TIM"/>
</dbReference>
<evidence type="ECO:0000259" key="3">
    <source>
        <dbReference type="Pfam" id="PF00724"/>
    </source>
</evidence>
<reference evidence="4 5" key="1">
    <citation type="submission" date="2016-10" db="EMBL/GenBank/DDBJ databases">
        <authorList>
            <person name="de Groot N.N."/>
        </authorList>
    </citation>
    <scope>NUCLEOTIDE SEQUENCE [LARGE SCALE GENOMIC DNA]</scope>
    <source>
        <strain evidence="4 5">DSM 26656</strain>
    </source>
</reference>
<dbReference type="Gene3D" id="3.20.20.70">
    <property type="entry name" value="Aldolase class I"/>
    <property type="match status" value="1"/>
</dbReference>
<dbReference type="Pfam" id="PF00724">
    <property type="entry name" value="Oxidored_FMN"/>
    <property type="match status" value="1"/>
</dbReference>
<dbReference type="Proteomes" id="UP000236743">
    <property type="component" value="Unassembled WGS sequence"/>
</dbReference>